<reference evidence="3 4" key="3">
    <citation type="journal article" date="2008" name="FEMS Microbiol. Ecol.">
        <title>Identification and characterization of genes underlying chitinolysis in Collimonas fungivorans Ter331.</title>
        <authorList>
            <person name="Fritsche K."/>
            <person name="de Boer W."/>
            <person name="Gerards S."/>
            <person name="van den Berg M."/>
            <person name="van Veen J.A."/>
            <person name="Leveau J.H."/>
        </authorList>
    </citation>
    <scope>NUCLEOTIDE SEQUENCE [LARGE SCALE GENOMIC DNA]</scope>
    <source>
        <strain evidence="3 4">Ter331</strain>
    </source>
</reference>
<feature type="transmembrane region" description="Helical" evidence="1">
    <location>
        <begin position="75"/>
        <end position="94"/>
    </location>
</feature>
<reference evidence="3 4" key="5">
    <citation type="journal article" date="2011" name="ISME J.">
        <title>Dual transcriptional profiling of a bacterial/fungal confrontation: Collimonas fungivorans versus Aspergillus niger.</title>
        <authorList>
            <person name="Mela F."/>
            <person name="Fritsche K."/>
            <person name="de Boer W."/>
            <person name="van Veen J.A."/>
            <person name="de Graaff L.H."/>
            <person name="van den Berg M."/>
            <person name="Leveau J.H."/>
        </authorList>
    </citation>
    <scope>NUCLEOTIDE SEQUENCE [LARGE SCALE GENOMIC DNA]</scope>
    <source>
        <strain evidence="3 4">Ter331</strain>
    </source>
</reference>
<dbReference type="EMBL" id="CP002745">
    <property type="protein sequence ID" value="AEK61817.1"/>
    <property type="molecule type" value="Genomic_DNA"/>
</dbReference>
<evidence type="ECO:0000313" key="4">
    <source>
        <dbReference type="Proteomes" id="UP000008392"/>
    </source>
</evidence>
<dbReference type="Gene3D" id="1.20.144.10">
    <property type="entry name" value="Phosphatidic acid phosphatase type 2/haloperoxidase"/>
    <property type="match status" value="1"/>
</dbReference>
<feature type="transmembrane region" description="Helical" evidence="1">
    <location>
        <begin position="132"/>
        <end position="149"/>
    </location>
</feature>
<protein>
    <recommendedName>
        <fullName evidence="2">Phosphatidic acid phosphatase type 2/haloperoxidase domain-containing protein</fullName>
    </recommendedName>
</protein>
<gene>
    <name evidence="3" type="ordered locus">CFU_1986</name>
</gene>
<feature type="transmembrane region" description="Helical" evidence="1">
    <location>
        <begin position="106"/>
        <end position="126"/>
    </location>
</feature>
<keyword evidence="4" id="KW-1185">Reference proteome</keyword>
<feature type="transmembrane region" description="Helical" evidence="1">
    <location>
        <begin position="156"/>
        <end position="175"/>
    </location>
</feature>
<evidence type="ECO:0000259" key="2">
    <source>
        <dbReference type="Pfam" id="PF01569"/>
    </source>
</evidence>
<dbReference type="InterPro" id="IPR036938">
    <property type="entry name" value="PAP2/HPO_sf"/>
</dbReference>
<proteinExistence type="predicted"/>
<organism evidence="3 4">
    <name type="scientific">Collimonas fungivorans (strain Ter331)</name>
    <dbReference type="NCBI Taxonomy" id="1005048"/>
    <lineage>
        <taxon>Bacteria</taxon>
        <taxon>Pseudomonadati</taxon>
        <taxon>Pseudomonadota</taxon>
        <taxon>Betaproteobacteria</taxon>
        <taxon>Burkholderiales</taxon>
        <taxon>Oxalobacteraceae</taxon>
        <taxon>Collimonas</taxon>
    </lineage>
</organism>
<dbReference type="AlphaFoldDB" id="G0A8V4"/>
<feature type="transmembrane region" description="Helical" evidence="1">
    <location>
        <begin position="13"/>
        <end position="32"/>
    </location>
</feature>
<reference evidence="3 4" key="2">
    <citation type="journal article" date="2006" name="J. Microbiol. Methods">
        <title>Genomic flank-sequencing of plasposon insertion sites for rapid identification of functional genes.</title>
        <authorList>
            <person name="Leveau J.H."/>
            <person name="Gerards S."/>
            <person name="Fritsche K."/>
            <person name="Zondag G."/>
            <person name="van Veen J.A."/>
        </authorList>
    </citation>
    <scope>NUCLEOTIDE SEQUENCE [LARGE SCALE GENOMIC DNA]</scope>
    <source>
        <strain evidence="3 4">Ter331</strain>
    </source>
</reference>
<dbReference type="HOGENOM" id="CLU_079852_2_0_4"/>
<reference evidence="3 4" key="1">
    <citation type="journal article" date="2004" name="Environ. Microbiol.">
        <title>Phylogeny-function analysis of (meta)genomic libraries: screening for expression of ribosomal RNA genes by large-insert library fluorescent in situ hybridization (LIL-FISH).</title>
        <authorList>
            <person name="Leveau J.H."/>
            <person name="Gerards S."/>
            <person name="de Boer W."/>
            <person name="van Veen J.A."/>
        </authorList>
    </citation>
    <scope>NUCLEOTIDE SEQUENCE [LARGE SCALE GENOMIC DNA]</scope>
    <source>
        <strain evidence="3 4">Ter331</strain>
    </source>
</reference>
<dbReference type="Pfam" id="PF01569">
    <property type="entry name" value="PAP2"/>
    <property type="match status" value="1"/>
</dbReference>
<reference evidence="3 4" key="4">
    <citation type="journal article" date="2010" name="Environ. Microbiol.">
        <title>The bacterial genus Collimonas: mycophagy, weathering and other adaptive solutions to life in oligotrophic soil environments.</title>
        <authorList>
            <person name="Leveau J.H."/>
            <person name="Uroz S."/>
            <person name="de Boer W."/>
        </authorList>
    </citation>
    <scope>NUCLEOTIDE SEQUENCE [LARGE SCALE GENOMIC DNA]</scope>
    <source>
        <strain evidence="3 4">Ter331</strain>
    </source>
</reference>
<accession>G0A8V4</accession>
<dbReference type="Proteomes" id="UP000008392">
    <property type="component" value="Chromosome"/>
</dbReference>
<dbReference type="InterPro" id="IPR000326">
    <property type="entry name" value="PAP2/HPO"/>
</dbReference>
<dbReference type="KEGG" id="cfu:CFU_1986"/>
<keyword evidence="1" id="KW-1133">Transmembrane helix</keyword>
<evidence type="ECO:0000313" key="3">
    <source>
        <dbReference type="EMBL" id="AEK61817.1"/>
    </source>
</evidence>
<dbReference type="STRING" id="1005048.CFU_1986"/>
<name>G0A8V4_COLFT</name>
<dbReference type="eggNOG" id="COG0671">
    <property type="taxonomic scope" value="Bacteria"/>
</dbReference>
<evidence type="ECO:0000256" key="1">
    <source>
        <dbReference type="SAM" id="Phobius"/>
    </source>
</evidence>
<keyword evidence="1" id="KW-0472">Membrane</keyword>
<sequence>MSFMFSWMGITKVGGSTIMLPAAVAIAAWLLAARAQRLFWAWCLLFGSALLLVAASKIAFVGWGIGIDELDFTGFSGHAMRSAAIIPLLFYFLFQQKTTMTRQLAAVSGMAFAALISLSRVVLDFHSVSEALSGWVLGSAVSLAFIWCAETLPKPVLNRTLMGVSFVLLLAASFARPIPTQLLIDKAALLLSGHSALAAESRRHAAEKCCSPAPNQPAP</sequence>
<reference evidence="4" key="6">
    <citation type="submission" date="2011-05" db="EMBL/GenBank/DDBJ databases">
        <title>Complete sequence of Collimonas fungivorans Ter331.</title>
        <authorList>
            <person name="Leveau J.H."/>
        </authorList>
    </citation>
    <scope>NUCLEOTIDE SEQUENCE [LARGE SCALE GENOMIC DNA]</scope>
    <source>
        <strain evidence="4">Ter331</strain>
    </source>
</reference>
<feature type="domain" description="Phosphatidic acid phosphatase type 2/haloperoxidase" evidence="2">
    <location>
        <begin position="75"/>
        <end position="151"/>
    </location>
</feature>
<dbReference type="SUPFAM" id="SSF48317">
    <property type="entry name" value="Acid phosphatase/Vanadium-dependent haloperoxidase"/>
    <property type="match status" value="1"/>
</dbReference>
<keyword evidence="1" id="KW-0812">Transmembrane</keyword>
<feature type="transmembrane region" description="Helical" evidence="1">
    <location>
        <begin position="39"/>
        <end position="63"/>
    </location>
</feature>